<evidence type="ECO:0000313" key="3">
    <source>
        <dbReference type="Proteomes" id="UP000541610"/>
    </source>
</evidence>
<comment type="caution">
    <text evidence="2">The sequence shown here is derived from an EMBL/GenBank/DDBJ whole genome shotgun (WGS) entry which is preliminary data.</text>
</comment>
<proteinExistence type="predicted"/>
<evidence type="ECO:0000256" key="1">
    <source>
        <dbReference type="SAM" id="SignalP"/>
    </source>
</evidence>
<keyword evidence="1" id="KW-0732">Signal</keyword>
<accession>A0A7J6NY63</accession>
<dbReference type="Proteomes" id="UP000541610">
    <property type="component" value="Unassembled WGS sequence"/>
</dbReference>
<organism evidence="2 3">
    <name type="scientific">Perkinsus olseni</name>
    <name type="common">Perkinsus atlanticus</name>
    <dbReference type="NCBI Taxonomy" id="32597"/>
    <lineage>
        <taxon>Eukaryota</taxon>
        <taxon>Sar</taxon>
        <taxon>Alveolata</taxon>
        <taxon>Perkinsozoa</taxon>
        <taxon>Perkinsea</taxon>
        <taxon>Perkinsida</taxon>
        <taxon>Perkinsidae</taxon>
        <taxon>Perkinsus</taxon>
    </lineage>
</organism>
<reference evidence="2 3" key="1">
    <citation type="submission" date="2020-04" db="EMBL/GenBank/DDBJ databases">
        <title>Perkinsus olseni comparative genomics.</title>
        <authorList>
            <person name="Bogema D.R."/>
        </authorList>
    </citation>
    <scope>NUCLEOTIDE SEQUENCE [LARGE SCALE GENOMIC DNA]</scope>
    <source>
        <strain evidence="2">00978-12</strain>
    </source>
</reference>
<evidence type="ECO:0000313" key="2">
    <source>
        <dbReference type="EMBL" id="KAF4688809.1"/>
    </source>
</evidence>
<gene>
    <name evidence="2" type="ORF">FOZ60_002399</name>
</gene>
<feature type="chain" id="PRO_5029489845" evidence="1">
    <location>
        <begin position="22"/>
        <end position="352"/>
    </location>
</feature>
<protein>
    <submittedName>
        <fullName evidence="2">Uncharacterized protein</fullName>
    </submittedName>
</protein>
<feature type="signal peptide" evidence="1">
    <location>
        <begin position="1"/>
        <end position="21"/>
    </location>
</feature>
<sequence>MRSSLVTISSILSAALQRAYSAGPHHGIQPDAQLSAEDIFSDIVDRTFCGEDTNDHIRTIGITFSKRHRAPQVVDVVAELDVVAGAGTLRHYHSGILTVTMDEGGELSFENAADDGFDKFFKLVHGDYDLDAPTVTAAADGLRIDHGYKFIFIPYEDATAAEDAYDHDWLSGAIIILLVFGRCEAPHALLPDQQPQQQGVVVLEYPVLLLALPPRVLNKTFCDTTNNPEDLLKLFAISFSARGPSSAELDVVVMTASGKVHYHSGFLHVFMTEARELRFFPADAYKEFFAIIDDRLMKNNLDTLGSTTIRILDHGLEVLFDDYGHLTLYNHEAIPLPSSGEPRDWLEGCPTT</sequence>
<name>A0A7J6NY63_PEROL</name>
<dbReference type="EMBL" id="JABANP010000141">
    <property type="protein sequence ID" value="KAF4688809.1"/>
    <property type="molecule type" value="Genomic_DNA"/>
</dbReference>
<dbReference type="AlphaFoldDB" id="A0A7J6NY63"/>